<keyword evidence="2 8" id="KW-0547">Nucleotide-binding</keyword>
<feature type="region of interest" description="Disordered" evidence="9">
    <location>
        <begin position="1"/>
        <end position="57"/>
    </location>
</feature>
<dbReference type="GO" id="GO:0005789">
    <property type="term" value="C:endoplasmic reticulum membrane"/>
    <property type="evidence" value="ECO:0007669"/>
    <property type="project" value="UniProtKB-SubCell"/>
</dbReference>
<keyword evidence="5 8" id="KW-1133">Transmembrane helix</keyword>
<feature type="transmembrane region" description="Helical" evidence="10">
    <location>
        <begin position="740"/>
        <end position="761"/>
    </location>
</feature>
<evidence type="ECO:0000256" key="2">
    <source>
        <dbReference type="ARBA" id="ARBA00022741"/>
    </source>
</evidence>
<sequence>MSSLEGQSENDHLAVSHEHEEHEHEEHEHEEHEDEEHEKQKSLSHSSSSSSSFVPIDSTQDNAIQVVNESKQFNTGILDYITSAVPESIGNDYHIISVFGSQSTGKSTLLNQLFHTNFDVMNEELQRQQTTKGIWMAHSPAVTTSKGQHSSKSNIFVVDVEGADGMERGENQDFERKAALFAMATSEILIINIWETQIGLYQGANLVLLRTVFDVNLSLFGKSKLDKSNQENDHKVLLLIVIRDYLGKTPLEKLAASMVKGLVDMWDNLSKPNDMAHLKFEDFFDINFHALSHKVFQPEEFSKDVAKLGDRLIVDNELFKPEYHHQIPIDGWTLYAENCWEQIENNQDLDLPTQQIFVAQHRCEKILETVYDEFKLKFDEMFKSKNDDFEEVGKVMLDLRSDTVENYDQSASRYNKSIYQDLRTKLMEKLNDSFKAVFDSYAKKLIDTSLEKLDTNLANLKSTSFKANAEKLQTELSEEVLSKLRAISLDGDLSITEFESSFNEQVKALVSSAVIDRSIQSLAKGIKQHIPSEMANPDDKTWDRIFEKFNNLRVVSEVNLEEDKDVETFKFKAWVQFHDILHQLLSKEKLSELLKDRFDDKFRYDNNGIPILYTNEHELDIAFQKAKEHALTALPILSLAKLSDDSEILPEYDIFDAGLRLKYHKQRNYRPPEEEQCFAEIVTEQEKSEILNKFKKEVDAQFVETKRAIVQHITQIPYYIYLVILVLGWNEFMAIIRNPLFFSLVLILGGVVYMLYTMNLLNPAMVVAQRLVNEVVVMAKEKLKEVVDDHEFHARNLQKLQQEKTKEKTIDEDKDAIELNDL</sequence>
<feature type="compositionally biased region" description="Basic and acidic residues" evidence="9">
    <location>
        <begin position="9"/>
        <end position="30"/>
    </location>
</feature>
<keyword evidence="1 8" id="KW-0812">Transmembrane</keyword>
<feature type="compositionally biased region" description="Low complexity" evidence="9">
    <location>
        <begin position="43"/>
        <end position="52"/>
    </location>
</feature>
<evidence type="ECO:0000256" key="6">
    <source>
        <dbReference type="ARBA" id="ARBA00023134"/>
    </source>
</evidence>
<dbReference type="GO" id="GO:0005525">
    <property type="term" value="F:GTP binding"/>
    <property type="evidence" value="ECO:0007669"/>
    <property type="project" value="UniProtKB-UniRule"/>
</dbReference>
<dbReference type="PANTHER" id="PTHR45923:SF2">
    <property type="entry name" value="PROTEIN SEY1"/>
    <property type="match status" value="1"/>
</dbReference>
<dbReference type="PANTHER" id="PTHR45923">
    <property type="entry name" value="PROTEIN SEY1"/>
    <property type="match status" value="1"/>
</dbReference>
<evidence type="ECO:0000259" key="11">
    <source>
        <dbReference type="PROSITE" id="PS51715"/>
    </source>
</evidence>
<evidence type="ECO:0000313" key="12">
    <source>
        <dbReference type="EMBL" id="KAG7662202.1"/>
    </source>
</evidence>
<dbReference type="Proteomes" id="UP000694255">
    <property type="component" value="Unassembled WGS sequence"/>
</dbReference>
<feature type="region of interest" description="Disordered" evidence="9">
    <location>
        <begin position="803"/>
        <end position="822"/>
    </location>
</feature>
<protein>
    <submittedName>
        <fullName evidence="12">SEY1</fullName>
    </submittedName>
</protein>
<feature type="domain" description="GB1/RHD3-type G" evidence="11">
    <location>
        <begin position="90"/>
        <end position="323"/>
    </location>
</feature>
<name>A0A8J5QFW9_9ASCO</name>
<feature type="binding site" evidence="8">
    <location>
        <begin position="100"/>
        <end position="107"/>
    </location>
    <ligand>
        <name>GTP</name>
        <dbReference type="ChEBI" id="CHEBI:37565"/>
    </ligand>
</feature>
<dbReference type="GO" id="GO:0016320">
    <property type="term" value="P:endoplasmic reticulum membrane fusion"/>
    <property type="evidence" value="ECO:0007669"/>
    <property type="project" value="TreeGrafter"/>
</dbReference>
<evidence type="ECO:0000256" key="8">
    <source>
        <dbReference type="HAMAP-Rule" id="MF_03109"/>
    </source>
</evidence>
<gene>
    <name evidence="8" type="primary">SEY1</name>
    <name evidence="12" type="ORF">J8A68_004330</name>
</gene>
<dbReference type="HAMAP" id="MF_03109">
    <property type="entry name" value="Sey1"/>
    <property type="match status" value="1"/>
</dbReference>
<organism evidence="12 13">
    <name type="scientific">[Candida] subhashii</name>
    <dbReference type="NCBI Taxonomy" id="561895"/>
    <lineage>
        <taxon>Eukaryota</taxon>
        <taxon>Fungi</taxon>
        <taxon>Dikarya</taxon>
        <taxon>Ascomycota</taxon>
        <taxon>Saccharomycotina</taxon>
        <taxon>Pichiomycetes</taxon>
        <taxon>Debaryomycetaceae</taxon>
        <taxon>Spathaspora</taxon>
    </lineage>
</organism>
<dbReference type="CDD" id="cd01851">
    <property type="entry name" value="GBP"/>
    <property type="match status" value="1"/>
</dbReference>
<dbReference type="Pfam" id="PF20428">
    <property type="entry name" value="Sey1_3HB"/>
    <property type="match status" value="1"/>
</dbReference>
<dbReference type="InterPro" id="IPR030386">
    <property type="entry name" value="G_GB1_RHD3_dom"/>
</dbReference>
<keyword evidence="13" id="KW-1185">Reference proteome</keyword>
<feature type="topological domain" description="Lumenal" evidence="8">
    <location>
        <begin position="737"/>
        <end position="739"/>
    </location>
</feature>
<comment type="similarity">
    <text evidence="8">Belongs to the TRAFAC class dynamin-like GTPase superfamily. GB1/RHD3 GTPase family. RHD3 subfamily.</text>
</comment>
<evidence type="ECO:0000256" key="10">
    <source>
        <dbReference type="SAM" id="Phobius"/>
    </source>
</evidence>
<feature type="topological domain" description="Cytoplasmic" evidence="8">
    <location>
        <begin position="761"/>
        <end position="822"/>
    </location>
</feature>
<proteinExistence type="inferred from homology"/>
<evidence type="ECO:0000256" key="3">
    <source>
        <dbReference type="ARBA" id="ARBA00022801"/>
    </source>
</evidence>
<dbReference type="GO" id="GO:0003924">
    <property type="term" value="F:GTPase activity"/>
    <property type="evidence" value="ECO:0007669"/>
    <property type="project" value="UniProtKB-UniRule"/>
</dbReference>
<comment type="caution">
    <text evidence="12">The sequence shown here is derived from an EMBL/GenBank/DDBJ whole genome shotgun (WGS) entry which is preliminary data.</text>
</comment>
<feature type="topological domain" description="Cytoplasmic" evidence="8">
    <location>
        <begin position="1"/>
        <end position="715"/>
    </location>
</feature>
<keyword evidence="6 8" id="KW-0342">GTP-binding</keyword>
<dbReference type="InterPro" id="IPR046758">
    <property type="entry name" value="Sey1/RHD3-like_3HB"/>
</dbReference>
<dbReference type="Pfam" id="PF05879">
    <property type="entry name" value="RHD3_GTPase"/>
    <property type="match status" value="1"/>
</dbReference>
<dbReference type="InterPro" id="IPR008803">
    <property type="entry name" value="RHD3/Sey1"/>
</dbReference>
<comment type="subcellular location">
    <subcellularLocation>
        <location evidence="8">Endoplasmic reticulum membrane</location>
        <topology evidence="8">Multi-pass membrane protein</topology>
    </subcellularLocation>
    <text evidence="8">Enriched in the cortical ER. Concentrated in punctae along the ER tubules.</text>
</comment>
<accession>A0A8J5QFW9</accession>
<dbReference type="EMBL" id="JAGSYN010000183">
    <property type="protein sequence ID" value="KAG7662202.1"/>
    <property type="molecule type" value="Genomic_DNA"/>
</dbReference>
<dbReference type="OrthoDB" id="1597724at2759"/>
<feature type="compositionally biased region" description="Acidic residues" evidence="9">
    <location>
        <begin position="812"/>
        <end position="822"/>
    </location>
</feature>
<keyword evidence="3 8" id="KW-0378">Hydrolase</keyword>
<keyword evidence="4 8" id="KW-0256">Endoplasmic reticulum</keyword>
<keyword evidence="7 8" id="KW-0472">Membrane</keyword>
<evidence type="ECO:0000256" key="9">
    <source>
        <dbReference type="SAM" id="MobiDB-lite"/>
    </source>
</evidence>
<reference evidence="12 13" key="1">
    <citation type="journal article" date="2021" name="DNA Res.">
        <title>Genome analysis of Candida subhashii reveals its hybrid nature and dual mitochondrial genome conformations.</title>
        <authorList>
            <person name="Mixao V."/>
            <person name="Hegedusova E."/>
            <person name="Saus E."/>
            <person name="Pryszcz L.P."/>
            <person name="Cillingova A."/>
            <person name="Nosek J."/>
            <person name="Gabaldon T."/>
        </authorList>
    </citation>
    <scope>NUCLEOTIDE SEQUENCE [LARGE SCALE GENOMIC DNA]</scope>
    <source>
        <strain evidence="12 13">CBS 10753</strain>
    </source>
</reference>
<evidence type="ECO:0000256" key="1">
    <source>
        <dbReference type="ARBA" id="ARBA00022692"/>
    </source>
</evidence>
<evidence type="ECO:0000313" key="13">
    <source>
        <dbReference type="Proteomes" id="UP000694255"/>
    </source>
</evidence>
<dbReference type="AlphaFoldDB" id="A0A8J5QFW9"/>
<dbReference type="FunFam" id="3.40.50.300:FF:000727">
    <property type="entry name" value="Protein SEY1 homolog"/>
    <property type="match status" value="1"/>
</dbReference>
<evidence type="ECO:0000256" key="4">
    <source>
        <dbReference type="ARBA" id="ARBA00022824"/>
    </source>
</evidence>
<feature type="transmembrane region" description="Helical" evidence="10">
    <location>
        <begin position="716"/>
        <end position="733"/>
    </location>
</feature>
<dbReference type="PROSITE" id="PS51715">
    <property type="entry name" value="G_GB1_RHD3"/>
    <property type="match status" value="1"/>
</dbReference>
<evidence type="ECO:0000256" key="7">
    <source>
        <dbReference type="ARBA" id="ARBA00023136"/>
    </source>
</evidence>
<evidence type="ECO:0000256" key="5">
    <source>
        <dbReference type="ARBA" id="ARBA00022989"/>
    </source>
</evidence>